<dbReference type="CDD" id="cd06587">
    <property type="entry name" value="VOC"/>
    <property type="match status" value="1"/>
</dbReference>
<evidence type="ECO:0000313" key="3">
    <source>
        <dbReference type="Proteomes" id="UP000516369"/>
    </source>
</evidence>
<accession>A0A7H1MYK9</accession>
<protein>
    <submittedName>
        <fullName evidence="2">VOC family protein</fullName>
    </submittedName>
</protein>
<dbReference type="InterPro" id="IPR037523">
    <property type="entry name" value="VOC_core"/>
</dbReference>
<keyword evidence="3" id="KW-1185">Reference proteome</keyword>
<dbReference type="InterPro" id="IPR004360">
    <property type="entry name" value="Glyas_Fos-R_dOase_dom"/>
</dbReference>
<evidence type="ECO:0000259" key="1">
    <source>
        <dbReference type="PROSITE" id="PS51819"/>
    </source>
</evidence>
<dbReference type="EMBL" id="CP053923">
    <property type="protein sequence ID" value="QNT68545.1"/>
    <property type="molecule type" value="Genomic_DNA"/>
</dbReference>
<feature type="domain" description="VOC" evidence="1">
    <location>
        <begin position="5"/>
        <end position="131"/>
    </location>
</feature>
<dbReference type="Gene3D" id="3.10.180.10">
    <property type="entry name" value="2,3-Dihydroxybiphenyl 1,2-Dioxygenase, domain 1"/>
    <property type="match status" value="1"/>
</dbReference>
<name>A0A7H1MYK9_9PROT</name>
<dbReference type="RefSeq" id="WP_190261984.1">
    <property type="nucleotide sequence ID" value="NZ_CP053923.1"/>
</dbReference>
<reference evidence="2 3" key="1">
    <citation type="submission" date="2020-05" db="EMBL/GenBank/DDBJ databases">
        <title>Complete closed genome sequence of Defluviicoccus vanus.</title>
        <authorList>
            <person name="Bessarab I."/>
            <person name="Arumugam K."/>
            <person name="Maszenan A.M."/>
            <person name="Seviour R.J."/>
            <person name="Williams R.B."/>
        </authorList>
    </citation>
    <scope>NUCLEOTIDE SEQUENCE [LARGE SCALE GENOMIC DNA]</scope>
    <source>
        <strain evidence="2 3">Ben 114</strain>
    </source>
</reference>
<proteinExistence type="predicted"/>
<evidence type="ECO:0000313" key="2">
    <source>
        <dbReference type="EMBL" id="QNT68545.1"/>
    </source>
</evidence>
<gene>
    <name evidence="2" type="ORF">HQ394_03140</name>
</gene>
<dbReference type="InterPro" id="IPR029068">
    <property type="entry name" value="Glyas_Bleomycin-R_OHBP_Dase"/>
</dbReference>
<dbReference type="PROSITE" id="PS51819">
    <property type="entry name" value="VOC"/>
    <property type="match status" value="1"/>
</dbReference>
<dbReference type="Proteomes" id="UP000516369">
    <property type="component" value="Chromosome"/>
</dbReference>
<dbReference type="SUPFAM" id="SSF54593">
    <property type="entry name" value="Glyoxalase/Bleomycin resistance protein/Dihydroxybiphenyl dioxygenase"/>
    <property type="match status" value="1"/>
</dbReference>
<dbReference type="Pfam" id="PF00903">
    <property type="entry name" value="Glyoxalase"/>
    <property type="match status" value="1"/>
</dbReference>
<dbReference type="KEGG" id="dvn:HQ394_03140"/>
<organism evidence="2 3">
    <name type="scientific">Defluviicoccus vanus</name>
    <dbReference type="NCBI Taxonomy" id="111831"/>
    <lineage>
        <taxon>Bacteria</taxon>
        <taxon>Pseudomonadati</taxon>
        <taxon>Pseudomonadota</taxon>
        <taxon>Alphaproteobacteria</taxon>
        <taxon>Rhodospirillales</taxon>
        <taxon>Rhodospirillaceae</taxon>
        <taxon>Defluviicoccus</taxon>
    </lineage>
</organism>
<sequence length="144" mass="16129">MGEVRFHHVSLTCPDPLAVERYYTKYFGFVRARVIQLGASQIVFIRNREMYLELFQATEAAPIPPSTNDGYNWPSVRNFSFVVDDINAKVAEMGADAVVAFGPLDFKDFIPGWKSVWLRDPGGHLIQITEGFKDDPSPPALPPA</sequence>
<dbReference type="AlphaFoldDB" id="A0A7H1MYK9"/>